<name>A0ABV1J228_9FIRM</name>
<sequence>MKLLSKNKLTMQVLVARVEDEFCEIDKICVGMNQAPIINFKDGTRVVFSWQELCNMAADFKKEEEANKKSPAATKQQD</sequence>
<organism evidence="1 2">
    <name type="scientific">Peptoniphilus senegalensis</name>
    <dbReference type="NCBI Taxonomy" id="1465757"/>
    <lineage>
        <taxon>Bacteria</taxon>
        <taxon>Bacillati</taxon>
        <taxon>Bacillota</taxon>
        <taxon>Tissierellia</taxon>
        <taxon>Tissierellales</taxon>
        <taxon>Peptoniphilaceae</taxon>
        <taxon>Peptoniphilus</taxon>
    </lineage>
</organism>
<keyword evidence="2" id="KW-1185">Reference proteome</keyword>
<dbReference type="RefSeq" id="WP_349189093.1">
    <property type="nucleotide sequence ID" value="NZ_JBBNPP010000013.1"/>
</dbReference>
<reference evidence="1 2" key="1">
    <citation type="submission" date="2024-04" db="EMBL/GenBank/DDBJ databases">
        <title>Human intestinal bacterial collection.</title>
        <authorList>
            <person name="Pauvert C."/>
            <person name="Hitch T.C.A."/>
            <person name="Clavel T."/>
        </authorList>
    </citation>
    <scope>NUCLEOTIDE SEQUENCE [LARGE SCALE GENOMIC DNA]</scope>
    <source>
        <strain evidence="1 2">CLA-SR-H019</strain>
    </source>
</reference>
<dbReference type="EMBL" id="JBBNPP010000013">
    <property type="protein sequence ID" value="MEQ3347210.1"/>
    <property type="molecule type" value="Genomic_DNA"/>
</dbReference>
<evidence type="ECO:0000313" key="1">
    <source>
        <dbReference type="EMBL" id="MEQ3347210.1"/>
    </source>
</evidence>
<evidence type="ECO:0008006" key="3">
    <source>
        <dbReference type="Google" id="ProtNLM"/>
    </source>
</evidence>
<gene>
    <name evidence="1" type="ORF">AAA073_07165</name>
</gene>
<comment type="caution">
    <text evidence="1">The sequence shown here is derived from an EMBL/GenBank/DDBJ whole genome shotgun (WGS) entry which is preliminary data.</text>
</comment>
<dbReference type="Proteomes" id="UP001491691">
    <property type="component" value="Unassembled WGS sequence"/>
</dbReference>
<proteinExistence type="predicted"/>
<protein>
    <recommendedName>
        <fullName evidence="3">Glutaredoxin</fullName>
    </recommendedName>
</protein>
<evidence type="ECO:0000313" key="2">
    <source>
        <dbReference type="Proteomes" id="UP001491691"/>
    </source>
</evidence>
<accession>A0ABV1J228</accession>